<name>A0A0L8GRS8_OCTBM</name>
<reference evidence="1" key="1">
    <citation type="submission" date="2015-07" db="EMBL/GenBank/DDBJ databases">
        <title>MeaNS - Measles Nucleotide Surveillance Program.</title>
        <authorList>
            <person name="Tran T."/>
            <person name="Druce J."/>
        </authorList>
    </citation>
    <scope>NUCLEOTIDE SEQUENCE</scope>
    <source>
        <strain evidence="1">UCB-OBI-ISO-001</strain>
        <tissue evidence="1">Gonad</tissue>
    </source>
</reference>
<sequence length="66" mass="8011">MDFVIRKRVKFFITFKILATRKCEIIRNYVAYCYFRINVTLPIPDILNMTIHTIVSFILEIQEIKR</sequence>
<dbReference type="AlphaFoldDB" id="A0A0L8GRS8"/>
<gene>
    <name evidence="1" type="ORF">OCBIM_22029663mg</name>
</gene>
<evidence type="ECO:0000313" key="1">
    <source>
        <dbReference type="EMBL" id="KOF79315.1"/>
    </source>
</evidence>
<dbReference type="EMBL" id="KQ420798">
    <property type="protein sequence ID" value="KOF79315.1"/>
    <property type="molecule type" value="Genomic_DNA"/>
</dbReference>
<proteinExistence type="predicted"/>
<organism evidence="1">
    <name type="scientific">Octopus bimaculoides</name>
    <name type="common">California two-spotted octopus</name>
    <dbReference type="NCBI Taxonomy" id="37653"/>
    <lineage>
        <taxon>Eukaryota</taxon>
        <taxon>Metazoa</taxon>
        <taxon>Spiralia</taxon>
        <taxon>Lophotrochozoa</taxon>
        <taxon>Mollusca</taxon>
        <taxon>Cephalopoda</taxon>
        <taxon>Coleoidea</taxon>
        <taxon>Octopodiformes</taxon>
        <taxon>Octopoda</taxon>
        <taxon>Incirrata</taxon>
        <taxon>Octopodidae</taxon>
        <taxon>Octopus</taxon>
    </lineage>
</organism>
<protein>
    <submittedName>
        <fullName evidence="1">Uncharacterized protein</fullName>
    </submittedName>
</protein>
<accession>A0A0L8GRS8</accession>